<evidence type="ECO:0000313" key="3">
    <source>
        <dbReference type="Proteomes" id="UP001369815"/>
    </source>
</evidence>
<evidence type="ECO:0000256" key="1">
    <source>
        <dbReference type="SAM" id="MobiDB-lite"/>
    </source>
</evidence>
<protein>
    <recommendedName>
        <fullName evidence="4">Zinc finger PHD-type domain-containing protein</fullName>
    </recommendedName>
</protein>
<reference evidence="2 3" key="1">
    <citation type="journal article" date="2024" name="Front Chem Biol">
        <title>Unveiling the potential of Daldinia eschscholtzii MFLUCC 19-0629 through bioactivity and bioinformatics studies for enhanced sustainable agriculture production.</title>
        <authorList>
            <person name="Brooks S."/>
            <person name="Weaver J.A."/>
            <person name="Klomchit A."/>
            <person name="Alharthi S.A."/>
            <person name="Onlamun T."/>
            <person name="Nurani R."/>
            <person name="Vong T.K."/>
            <person name="Alberti F."/>
            <person name="Greco C."/>
        </authorList>
    </citation>
    <scope>NUCLEOTIDE SEQUENCE [LARGE SCALE GENOMIC DNA]</scope>
    <source>
        <strain evidence="2">MFLUCC 19-0629</strain>
    </source>
</reference>
<feature type="region of interest" description="Disordered" evidence="1">
    <location>
        <begin position="218"/>
        <end position="410"/>
    </location>
</feature>
<organism evidence="2 3">
    <name type="scientific">Daldinia eschscholtzii</name>
    <dbReference type="NCBI Taxonomy" id="292717"/>
    <lineage>
        <taxon>Eukaryota</taxon>
        <taxon>Fungi</taxon>
        <taxon>Dikarya</taxon>
        <taxon>Ascomycota</taxon>
        <taxon>Pezizomycotina</taxon>
        <taxon>Sordariomycetes</taxon>
        <taxon>Xylariomycetidae</taxon>
        <taxon>Xylariales</taxon>
        <taxon>Hypoxylaceae</taxon>
        <taxon>Daldinia</taxon>
    </lineage>
</organism>
<proteinExistence type="predicted"/>
<feature type="compositionally biased region" description="Gly residues" evidence="1">
    <location>
        <begin position="380"/>
        <end position="400"/>
    </location>
</feature>
<feature type="compositionally biased region" description="Polar residues" evidence="1">
    <location>
        <begin position="225"/>
        <end position="240"/>
    </location>
</feature>
<evidence type="ECO:0000313" key="2">
    <source>
        <dbReference type="EMBL" id="KAK6955062.1"/>
    </source>
</evidence>
<accession>A0AAX6MSA8</accession>
<feature type="region of interest" description="Disordered" evidence="1">
    <location>
        <begin position="1"/>
        <end position="41"/>
    </location>
</feature>
<dbReference type="AlphaFoldDB" id="A0AAX6MSA8"/>
<name>A0AAX6MSA8_9PEZI</name>
<feature type="compositionally biased region" description="Basic and acidic residues" evidence="1">
    <location>
        <begin position="262"/>
        <end position="280"/>
    </location>
</feature>
<feature type="compositionally biased region" description="Polar residues" evidence="1">
    <location>
        <begin position="315"/>
        <end position="331"/>
    </location>
</feature>
<comment type="caution">
    <text evidence="2">The sequence shown here is derived from an EMBL/GenBank/DDBJ whole genome shotgun (WGS) entry which is preliminary data.</text>
</comment>
<dbReference type="EMBL" id="JBANMG010000003">
    <property type="protein sequence ID" value="KAK6955062.1"/>
    <property type="molecule type" value="Genomic_DNA"/>
</dbReference>
<dbReference type="Proteomes" id="UP001369815">
    <property type="component" value="Unassembled WGS sequence"/>
</dbReference>
<keyword evidence="3" id="KW-1185">Reference proteome</keyword>
<sequence>MPSRRALPTLSIFSRKSTPPSPAPNSSPSPDIRTTSNPLTPPARLHLRHILPSTPDGVPTPPPPPRKPFPWLWQCHLCDTVYRIGCTRRCLVCSHDYCLSANPPKTTRGKKRRRSAMCVSEFDYSGWAEWGAWRRKVLGMEKQREQDFLKETHNCMTDCNYPSECHHVRYKLRTEAFKKRLLHALPEEPQSPPIVASVPMSPDDDLFLNEARELLEEEDIENKQKSPTSPKSPLSQTSFPSDEPKRKEDKVWWTEEQNTSTKSEREIQKPTDAELEEAGKENASTAGTEGFDSETLRAILAEDESMMPLDPVNYAVSTRNNGNHGSVLTAQSSTDTDRSDDQEGSTDSDSDSVSVSSLASSSSSVDGQWLLASTYIPSSPGGGDGGGGGGGGGGDGGGKYGENQSEKKSE</sequence>
<feature type="compositionally biased region" description="Low complexity" evidence="1">
    <location>
        <begin position="351"/>
        <end position="366"/>
    </location>
</feature>
<evidence type="ECO:0008006" key="4">
    <source>
        <dbReference type="Google" id="ProtNLM"/>
    </source>
</evidence>
<feature type="compositionally biased region" description="Basic and acidic residues" evidence="1">
    <location>
        <begin position="242"/>
        <end position="253"/>
    </location>
</feature>
<gene>
    <name evidence="2" type="ORF">Daesc_002692</name>
</gene>